<dbReference type="OrthoDB" id="1062577at2"/>
<gene>
    <name evidence="1" type="ORF">SAMN05216462_0426</name>
</gene>
<name>A0A1H3Y0N6_XYLRU</name>
<dbReference type="RefSeq" id="WP_074760026.1">
    <property type="nucleotide sequence ID" value="NZ_FNRF01000001.1"/>
</dbReference>
<proteinExistence type="predicted"/>
<reference evidence="1 2" key="1">
    <citation type="submission" date="2016-10" db="EMBL/GenBank/DDBJ databases">
        <authorList>
            <person name="de Groot N.N."/>
        </authorList>
    </citation>
    <scope>NUCLEOTIDE SEQUENCE [LARGE SCALE GENOMIC DNA]</scope>
    <source>
        <strain evidence="1 2">D31d</strain>
    </source>
</reference>
<protein>
    <submittedName>
        <fullName evidence="1">Uncharacterized protein</fullName>
    </submittedName>
</protein>
<organism evidence="1 2">
    <name type="scientific">Xylanibacter ruminicola</name>
    <name type="common">Prevotella ruminicola</name>
    <dbReference type="NCBI Taxonomy" id="839"/>
    <lineage>
        <taxon>Bacteria</taxon>
        <taxon>Pseudomonadati</taxon>
        <taxon>Bacteroidota</taxon>
        <taxon>Bacteroidia</taxon>
        <taxon>Bacteroidales</taxon>
        <taxon>Prevotellaceae</taxon>
        <taxon>Xylanibacter</taxon>
    </lineage>
</organism>
<dbReference type="AlphaFoldDB" id="A0A1H3Y0N6"/>
<sequence>MTEKDNRIAANKAVREWKVKHKEEYDDFKRQIAAIDKGDLSLMERMMTLLNDCMPQDARSFYAYIFKYIGDPDSVKNDQAAFSRYDQLAAECIFNHALISMNFATGRIEQTDSMKQDCTIIRTDDFEQSVLAMPLSMKCILNDLCTNLIADRLNGQLTVEEQEALQGIGLLVAKTVYVYSLLFVPEYLDRLYKRTIIDSDALAYCIYFFVTFDHGLSQMADLFSHQMVGNHSSSFTSEMFRLCIRSFVSHSLTNRSETKESWEALANKTSNDDLWKEIHLALRDSHTHGGQQKDSRTLDELLIGDTEAVKSRILDYLRENPQASRLAYLLYALHQSGKIQSCSYITFHRAVQSLSPKPLGGPDVPQKRFHELMADPKLLDSKGKKWQQAKSIIDHWQAEFDKKDI</sequence>
<dbReference type="Pfam" id="PF19509">
    <property type="entry name" value="DUF6043"/>
    <property type="match status" value="1"/>
</dbReference>
<dbReference type="InterPro" id="IPR046106">
    <property type="entry name" value="DUF6043"/>
</dbReference>
<evidence type="ECO:0000313" key="2">
    <source>
        <dbReference type="Proteomes" id="UP000182257"/>
    </source>
</evidence>
<accession>A0A1H3Y0N6</accession>
<dbReference type="Proteomes" id="UP000182257">
    <property type="component" value="Unassembled WGS sequence"/>
</dbReference>
<dbReference type="EMBL" id="FNRF01000001">
    <property type="protein sequence ID" value="SEA04348.1"/>
    <property type="molecule type" value="Genomic_DNA"/>
</dbReference>
<evidence type="ECO:0000313" key="1">
    <source>
        <dbReference type="EMBL" id="SEA04348.1"/>
    </source>
</evidence>